<accession>A0A8X7VER2</accession>
<proteinExistence type="predicted"/>
<dbReference type="Proteomes" id="UP000886595">
    <property type="component" value="Unassembled WGS sequence"/>
</dbReference>
<name>A0A8X7VER2_BRACI</name>
<gene>
    <name evidence="2" type="ORF">Bca52824_029393</name>
</gene>
<protein>
    <submittedName>
        <fullName evidence="2">Uncharacterized protein</fullName>
    </submittedName>
</protein>
<keyword evidence="3" id="KW-1185">Reference proteome</keyword>
<evidence type="ECO:0000256" key="1">
    <source>
        <dbReference type="SAM" id="MobiDB-lite"/>
    </source>
</evidence>
<sequence>MTRGDSRSSNQDKAELAPGSSVTAGPRSDIDEPNLLSQETLEELVSWKAKAEQQLMEMSEDMTWWLGQKRKRTSRFSYISLSKPVEHTKHTGGERGLQCLTLEKKVIRLSKASSRKAIL</sequence>
<dbReference type="AlphaFoldDB" id="A0A8X7VER2"/>
<organism evidence="2 3">
    <name type="scientific">Brassica carinata</name>
    <name type="common">Ethiopian mustard</name>
    <name type="synonym">Abyssinian cabbage</name>
    <dbReference type="NCBI Taxonomy" id="52824"/>
    <lineage>
        <taxon>Eukaryota</taxon>
        <taxon>Viridiplantae</taxon>
        <taxon>Streptophyta</taxon>
        <taxon>Embryophyta</taxon>
        <taxon>Tracheophyta</taxon>
        <taxon>Spermatophyta</taxon>
        <taxon>Magnoliopsida</taxon>
        <taxon>eudicotyledons</taxon>
        <taxon>Gunneridae</taxon>
        <taxon>Pentapetalae</taxon>
        <taxon>rosids</taxon>
        <taxon>malvids</taxon>
        <taxon>Brassicales</taxon>
        <taxon>Brassicaceae</taxon>
        <taxon>Brassiceae</taxon>
        <taxon>Brassica</taxon>
    </lineage>
</organism>
<comment type="caution">
    <text evidence="2">The sequence shown here is derived from an EMBL/GenBank/DDBJ whole genome shotgun (WGS) entry which is preliminary data.</text>
</comment>
<evidence type="ECO:0000313" key="2">
    <source>
        <dbReference type="EMBL" id="KAG2309645.1"/>
    </source>
</evidence>
<dbReference type="EMBL" id="JAAMPC010000006">
    <property type="protein sequence ID" value="KAG2309645.1"/>
    <property type="molecule type" value="Genomic_DNA"/>
</dbReference>
<dbReference type="OrthoDB" id="515863at2759"/>
<reference evidence="2 3" key="1">
    <citation type="submission" date="2020-02" db="EMBL/GenBank/DDBJ databases">
        <authorList>
            <person name="Ma Q."/>
            <person name="Huang Y."/>
            <person name="Song X."/>
            <person name="Pei D."/>
        </authorList>
    </citation>
    <scope>NUCLEOTIDE SEQUENCE [LARGE SCALE GENOMIC DNA]</scope>
    <source>
        <strain evidence="2">Sxm20200214</strain>
        <tissue evidence="2">Leaf</tissue>
    </source>
</reference>
<evidence type="ECO:0000313" key="3">
    <source>
        <dbReference type="Proteomes" id="UP000886595"/>
    </source>
</evidence>
<feature type="region of interest" description="Disordered" evidence="1">
    <location>
        <begin position="1"/>
        <end position="33"/>
    </location>
</feature>
<feature type="compositionally biased region" description="Basic and acidic residues" evidence="1">
    <location>
        <begin position="1"/>
        <end position="15"/>
    </location>
</feature>